<gene>
    <name evidence="1" type="ORF">HF325_002942</name>
</gene>
<dbReference type="Proteomes" id="UP000649328">
    <property type="component" value="Unassembled WGS sequence"/>
</dbReference>
<accession>A0A8H7LEE9</accession>
<protein>
    <submittedName>
        <fullName evidence="1">Uncharacterized protein</fullName>
    </submittedName>
</protein>
<sequence>MVPQNPLIDAIIAESTDTRMVLVMKNAVKEPLTEQEKLVIWDFIGKVVECSSFDLILGLFYEASVPHDKDDTEKVLRDFRKNAYRLMSADVWFIYSTAVHLLGFDCTEVVPLPLRVIEKISELLKTVDAESFIQAKQTVIETDGICRKLNKNLGAPSTDDTSEERPLTELERKSFKLEGMRQNFFLLEALVATVYAAIKAKQMARARHPYRETGERLNVSPVNGDEWDDITEEHALFVNAARDAIL</sequence>
<keyword evidence="2" id="KW-1185">Reference proteome</keyword>
<proteinExistence type="predicted"/>
<organism evidence="1 2">
    <name type="scientific">Metschnikowia pulcherrima</name>
    <dbReference type="NCBI Taxonomy" id="27326"/>
    <lineage>
        <taxon>Eukaryota</taxon>
        <taxon>Fungi</taxon>
        <taxon>Dikarya</taxon>
        <taxon>Ascomycota</taxon>
        <taxon>Saccharomycotina</taxon>
        <taxon>Pichiomycetes</taxon>
        <taxon>Metschnikowiaceae</taxon>
        <taxon>Metschnikowia</taxon>
    </lineage>
</organism>
<comment type="caution">
    <text evidence="1">The sequence shown here is derived from an EMBL/GenBank/DDBJ whole genome shotgun (WGS) entry which is preliminary data.</text>
</comment>
<dbReference type="AlphaFoldDB" id="A0A8H7LEE9"/>
<evidence type="ECO:0000313" key="2">
    <source>
        <dbReference type="Proteomes" id="UP000649328"/>
    </source>
</evidence>
<dbReference type="OrthoDB" id="4091147at2759"/>
<dbReference type="EMBL" id="JACBPP010000004">
    <property type="protein sequence ID" value="KAF8001977.1"/>
    <property type="molecule type" value="Genomic_DNA"/>
</dbReference>
<name>A0A8H7LEE9_9ASCO</name>
<reference evidence="1" key="1">
    <citation type="submission" date="2020-10" db="EMBL/GenBank/DDBJ databases">
        <title>The Whole-Genome Sequence of Metschnikowia persimmonesis, a Novel Endophytic Yeast Species Isolated from Medicinal Plant Diospyros kaki Thumb.</title>
        <authorList>
            <person name="Rahmat E."/>
            <person name="Kang Y."/>
        </authorList>
    </citation>
    <scope>NUCLEOTIDE SEQUENCE</scope>
    <source>
        <strain evidence="1">KIOM G15050</strain>
    </source>
</reference>
<evidence type="ECO:0000313" key="1">
    <source>
        <dbReference type="EMBL" id="KAF8001977.1"/>
    </source>
</evidence>